<evidence type="ECO:0000313" key="5">
    <source>
        <dbReference type="Proteomes" id="UP001221328"/>
    </source>
</evidence>
<proteinExistence type="predicted"/>
<accession>A0ABT5FQB4</accession>
<comment type="caution">
    <text evidence="4">The sequence shown here is derived from an EMBL/GenBank/DDBJ whole genome shotgun (WGS) entry which is preliminary data.</text>
</comment>
<dbReference type="PROSITE" id="PS50088">
    <property type="entry name" value="ANK_REPEAT"/>
    <property type="match status" value="2"/>
</dbReference>
<dbReference type="RefSeq" id="WP_272174851.1">
    <property type="nucleotide sequence ID" value="NZ_JAQOSK010000003.1"/>
</dbReference>
<feature type="repeat" description="ANK" evidence="3">
    <location>
        <begin position="77"/>
        <end position="109"/>
    </location>
</feature>
<organism evidence="4 5">
    <name type="scientific">Streptomyces gilvifuscus</name>
    <dbReference type="NCBI Taxonomy" id="1550617"/>
    <lineage>
        <taxon>Bacteria</taxon>
        <taxon>Bacillati</taxon>
        <taxon>Actinomycetota</taxon>
        <taxon>Actinomycetes</taxon>
        <taxon>Kitasatosporales</taxon>
        <taxon>Streptomycetaceae</taxon>
        <taxon>Streptomyces</taxon>
    </lineage>
</organism>
<dbReference type="SMART" id="SM00248">
    <property type="entry name" value="ANK"/>
    <property type="match status" value="3"/>
</dbReference>
<dbReference type="PRINTS" id="PR01415">
    <property type="entry name" value="ANKYRIN"/>
</dbReference>
<feature type="repeat" description="ANK" evidence="3">
    <location>
        <begin position="41"/>
        <end position="73"/>
    </location>
</feature>
<reference evidence="4 5" key="1">
    <citation type="journal article" date="2015" name="Int. J. Syst. Evol. Microbiol.">
        <title>Streptomyces gilvifuscus sp. nov., an actinomycete that produces antibacterial compounds isolated from soil.</title>
        <authorList>
            <person name="Nguyen T.M."/>
            <person name="Kim J."/>
        </authorList>
    </citation>
    <scope>NUCLEOTIDE SEQUENCE [LARGE SCALE GENOMIC DNA]</scope>
    <source>
        <strain evidence="4 5">T113</strain>
    </source>
</reference>
<gene>
    <name evidence="4" type="ORF">PO587_09450</name>
</gene>
<dbReference type="EMBL" id="JAQOSK010000003">
    <property type="protein sequence ID" value="MDC2954686.1"/>
    <property type="molecule type" value="Genomic_DNA"/>
</dbReference>
<dbReference type="InterPro" id="IPR002110">
    <property type="entry name" value="Ankyrin_rpt"/>
</dbReference>
<dbReference type="PANTHER" id="PTHR24171">
    <property type="entry name" value="ANKYRIN REPEAT DOMAIN-CONTAINING PROTEIN 39-RELATED"/>
    <property type="match status" value="1"/>
</dbReference>
<name>A0ABT5FQB4_9ACTN</name>
<dbReference type="InterPro" id="IPR036770">
    <property type="entry name" value="Ankyrin_rpt-contain_sf"/>
</dbReference>
<evidence type="ECO:0000256" key="3">
    <source>
        <dbReference type="PROSITE-ProRule" id="PRU00023"/>
    </source>
</evidence>
<evidence type="ECO:0000256" key="2">
    <source>
        <dbReference type="ARBA" id="ARBA00023043"/>
    </source>
</evidence>
<dbReference type="PROSITE" id="PS50297">
    <property type="entry name" value="ANK_REP_REGION"/>
    <property type="match status" value="1"/>
</dbReference>
<protein>
    <submittedName>
        <fullName evidence="4">Ankyrin repeat domain-containing protein</fullName>
    </submittedName>
</protein>
<evidence type="ECO:0000313" key="4">
    <source>
        <dbReference type="EMBL" id="MDC2954686.1"/>
    </source>
</evidence>
<dbReference type="Pfam" id="PF12796">
    <property type="entry name" value="Ank_2"/>
    <property type="match status" value="1"/>
</dbReference>
<dbReference type="SUPFAM" id="SSF48403">
    <property type="entry name" value="Ankyrin repeat"/>
    <property type="match status" value="1"/>
</dbReference>
<evidence type="ECO:0000256" key="1">
    <source>
        <dbReference type="ARBA" id="ARBA00022737"/>
    </source>
</evidence>
<keyword evidence="5" id="KW-1185">Reference proteome</keyword>
<keyword evidence="1" id="KW-0677">Repeat</keyword>
<dbReference type="Gene3D" id="1.25.40.20">
    <property type="entry name" value="Ankyrin repeat-containing domain"/>
    <property type="match status" value="1"/>
</dbReference>
<keyword evidence="2 3" id="KW-0040">ANK repeat</keyword>
<dbReference type="Proteomes" id="UP001221328">
    <property type="component" value="Unassembled WGS sequence"/>
</dbReference>
<sequence length="138" mass="14567">MNRRRRKKLTGRLFEAVLRGDTTRVEALLRAGADPERADREGTTPLYEAAVNGEAGIVRLLLAAGAPPDAESSGIGAEGTPLCAAACWGHADAVRELLAHGADPSLREDHGTGWSPLRWAENGPHPDTVELLTAAGAR</sequence>